<proteinExistence type="predicted"/>
<feature type="domain" description="DinB-like" evidence="1">
    <location>
        <begin position="14"/>
        <end position="145"/>
    </location>
</feature>
<dbReference type="Pfam" id="PF12867">
    <property type="entry name" value="DinB_2"/>
    <property type="match status" value="1"/>
</dbReference>
<dbReference type="OrthoDB" id="9793216at2"/>
<sequence>MSNSVREEFSAGCNALHAALKAAPHSLADTPWREGGWTRKQILGHMIDSAANNHQRFVRASLDGAYTGPDYGQQAWVDAHGYAEASWETLLGWWKAYHDLLIAVVNRIPVAKLEAECRVGDDAPVTLRFLITDYIAHQQHHLRQIQAS</sequence>
<evidence type="ECO:0000313" key="3">
    <source>
        <dbReference type="Proteomes" id="UP000264702"/>
    </source>
</evidence>
<accession>A0A372IRE7</accession>
<evidence type="ECO:0000313" key="2">
    <source>
        <dbReference type="EMBL" id="RFU17103.1"/>
    </source>
</evidence>
<organism evidence="2 3">
    <name type="scientific">Paracidobacterium acidisoli</name>
    <dbReference type="NCBI Taxonomy" id="2303751"/>
    <lineage>
        <taxon>Bacteria</taxon>
        <taxon>Pseudomonadati</taxon>
        <taxon>Acidobacteriota</taxon>
        <taxon>Terriglobia</taxon>
        <taxon>Terriglobales</taxon>
        <taxon>Acidobacteriaceae</taxon>
        <taxon>Paracidobacterium</taxon>
    </lineage>
</organism>
<dbReference type="AlphaFoldDB" id="A0A372IRE7"/>
<name>A0A372IRE7_9BACT</name>
<dbReference type="SUPFAM" id="SSF109854">
    <property type="entry name" value="DinB/YfiT-like putative metalloenzymes"/>
    <property type="match status" value="1"/>
</dbReference>
<dbReference type="Proteomes" id="UP000264702">
    <property type="component" value="Unassembled WGS sequence"/>
</dbReference>
<dbReference type="InterPro" id="IPR024775">
    <property type="entry name" value="DinB-like"/>
</dbReference>
<dbReference type="Gene3D" id="1.20.120.450">
    <property type="entry name" value="dinb family like domain"/>
    <property type="match status" value="1"/>
</dbReference>
<dbReference type="InterPro" id="IPR034660">
    <property type="entry name" value="DinB/YfiT-like"/>
</dbReference>
<reference evidence="2 3" key="1">
    <citation type="submission" date="2018-08" db="EMBL/GenBank/DDBJ databases">
        <title>Acidipila sp. 4G-K13, an acidobacterium isolated from forest soil.</title>
        <authorList>
            <person name="Gao Z.-H."/>
            <person name="Qiu L.-H."/>
        </authorList>
    </citation>
    <scope>NUCLEOTIDE SEQUENCE [LARGE SCALE GENOMIC DNA]</scope>
    <source>
        <strain evidence="2 3">4G-K13</strain>
    </source>
</reference>
<evidence type="ECO:0000259" key="1">
    <source>
        <dbReference type="Pfam" id="PF12867"/>
    </source>
</evidence>
<keyword evidence="3" id="KW-1185">Reference proteome</keyword>
<protein>
    <submittedName>
        <fullName evidence="2">DinB family protein</fullName>
    </submittedName>
</protein>
<comment type="caution">
    <text evidence="2">The sequence shown here is derived from an EMBL/GenBank/DDBJ whole genome shotgun (WGS) entry which is preliminary data.</text>
</comment>
<dbReference type="EMBL" id="QVQT01000003">
    <property type="protein sequence ID" value="RFU17103.1"/>
    <property type="molecule type" value="Genomic_DNA"/>
</dbReference>
<gene>
    <name evidence="2" type="ORF">D0Y96_10425</name>
</gene>
<dbReference type="RefSeq" id="WP_117299406.1">
    <property type="nucleotide sequence ID" value="NZ_QVQT02000003.1"/>
</dbReference>